<comment type="caution">
    <text evidence="2">The sequence shown here is derived from an EMBL/GenBank/DDBJ whole genome shotgun (WGS) entry which is preliminary data.</text>
</comment>
<feature type="region of interest" description="Disordered" evidence="1">
    <location>
        <begin position="1"/>
        <end position="23"/>
    </location>
</feature>
<evidence type="ECO:0000313" key="3">
    <source>
        <dbReference type="Proteomes" id="UP000283619"/>
    </source>
</evidence>
<accession>A0A423PBC7</accession>
<evidence type="ECO:0000256" key="1">
    <source>
        <dbReference type="SAM" id="MobiDB-lite"/>
    </source>
</evidence>
<dbReference type="EMBL" id="MOBZ01000002">
    <property type="protein sequence ID" value="ROO13023.1"/>
    <property type="molecule type" value="Genomic_DNA"/>
</dbReference>
<gene>
    <name evidence="2" type="ORF">BK673_03095</name>
</gene>
<dbReference type="AlphaFoldDB" id="A0A423PBC7"/>
<proteinExistence type="predicted"/>
<protein>
    <submittedName>
        <fullName evidence="2">Uncharacterized protein</fullName>
    </submittedName>
</protein>
<reference evidence="2 3" key="1">
    <citation type="submission" date="2016-10" db="EMBL/GenBank/DDBJ databases">
        <title>Comparative genome analysis of multiple Pseudomonas spp. focuses on biocontrol and plant growth promoting traits.</title>
        <authorList>
            <person name="Tao X.-Y."/>
            <person name="Taylor C.G."/>
        </authorList>
    </citation>
    <scope>NUCLEOTIDE SEQUENCE [LARGE SCALE GENOMIC DNA]</scope>
    <source>
        <strain evidence="2 3">36G2</strain>
    </source>
</reference>
<name>A0A423PBC7_PSEFL</name>
<dbReference type="Proteomes" id="UP000283619">
    <property type="component" value="Unassembled WGS sequence"/>
</dbReference>
<organism evidence="2 3">
    <name type="scientific">Pseudomonas fluorescens</name>
    <dbReference type="NCBI Taxonomy" id="294"/>
    <lineage>
        <taxon>Bacteria</taxon>
        <taxon>Pseudomonadati</taxon>
        <taxon>Pseudomonadota</taxon>
        <taxon>Gammaproteobacteria</taxon>
        <taxon>Pseudomonadales</taxon>
        <taxon>Pseudomonadaceae</taxon>
        <taxon>Pseudomonas</taxon>
    </lineage>
</organism>
<sequence length="105" mass="11713">MLVKSIPLTPALSPRGERGKGADLRGFQSLSSAQDFQVGVPRQSNTVSPFSPLWERGKGADLHGFQSLSSTQSFQVDVPRQNNGQFFFFRVREREREPISVSFKA</sequence>
<evidence type="ECO:0000313" key="2">
    <source>
        <dbReference type="EMBL" id="ROO13023.1"/>
    </source>
</evidence>